<dbReference type="GO" id="GO:0006310">
    <property type="term" value="P:DNA recombination"/>
    <property type="evidence" value="ECO:0007669"/>
    <property type="project" value="UniProtKB-KW"/>
</dbReference>
<comment type="similarity">
    <text evidence="1">Belongs to the 'phage' integrase family.</text>
</comment>
<dbReference type="Gene3D" id="1.10.443.10">
    <property type="entry name" value="Intergrase catalytic core"/>
    <property type="match status" value="1"/>
</dbReference>
<evidence type="ECO:0000313" key="9">
    <source>
        <dbReference type="Proteomes" id="UP000183461"/>
    </source>
</evidence>
<evidence type="ECO:0000256" key="3">
    <source>
        <dbReference type="ARBA" id="ARBA00023125"/>
    </source>
</evidence>
<evidence type="ECO:0000313" key="8">
    <source>
        <dbReference type="EMBL" id="SFW12337.1"/>
    </source>
</evidence>
<keyword evidence="3 5" id="KW-0238">DNA-binding</keyword>
<evidence type="ECO:0000256" key="4">
    <source>
        <dbReference type="ARBA" id="ARBA00023172"/>
    </source>
</evidence>
<dbReference type="PANTHER" id="PTHR30629">
    <property type="entry name" value="PROPHAGE INTEGRASE"/>
    <property type="match status" value="1"/>
</dbReference>
<feature type="domain" description="Core-binding (CB)" evidence="7">
    <location>
        <begin position="74"/>
        <end position="156"/>
    </location>
</feature>
<name>A0A1K1LN67_RUMFL</name>
<keyword evidence="4" id="KW-0233">DNA recombination</keyword>
<dbReference type="AlphaFoldDB" id="A0A1K1LN67"/>
<evidence type="ECO:0000256" key="1">
    <source>
        <dbReference type="ARBA" id="ARBA00008857"/>
    </source>
</evidence>
<dbReference type="Proteomes" id="UP000183461">
    <property type="component" value="Unassembled WGS sequence"/>
</dbReference>
<dbReference type="PROSITE" id="PS51900">
    <property type="entry name" value="CB"/>
    <property type="match status" value="1"/>
</dbReference>
<dbReference type="Gene3D" id="1.10.150.130">
    <property type="match status" value="1"/>
</dbReference>
<evidence type="ECO:0000259" key="6">
    <source>
        <dbReference type="PROSITE" id="PS51898"/>
    </source>
</evidence>
<dbReference type="InterPro" id="IPR044068">
    <property type="entry name" value="CB"/>
</dbReference>
<sequence length="347" mass="40352">MNIQERRNKDGKITSYRIRVFDHRDTETGKQFFRNLSIKYDNSKSESWNRKNAEKQAAIFEKGIEEQTLTDSRITFAEYAEYAISIKEKSDITEGTAIAYRQVLKSIEKHIGHIQLKNLVPNVLNKLYSELLECGKSKKHVRYIHSVIRIILAFATKEGIIPKNYAAYAAPPKKEKVEIKALTEEELQNFFKALYSEGTNYTYQVFFSLMIATGCRIGEICSLSWEDVDFCNKRIHICKHYVQTKEGYVIKKGCKTSSGVRWIYLDASIMKMLSDYYNDYKKKLINNSGEWNMDEKAVFTSPVYFGEHLKVDAARSWLTYFNEPHGLPHFHPHQLRHTAISLQLKAL</sequence>
<dbReference type="InterPro" id="IPR011010">
    <property type="entry name" value="DNA_brk_join_enz"/>
</dbReference>
<keyword evidence="2" id="KW-0229">DNA integration</keyword>
<dbReference type="EMBL" id="FPIP01000001">
    <property type="protein sequence ID" value="SFW12337.1"/>
    <property type="molecule type" value="Genomic_DNA"/>
</dbReference>
<evidence type="ECO:0000256" key="5">
    <source>
        <dbReference type="PROSITE-ProRule" id="PRU01248"/>
    </source>
</evidence>
<evidence type="ECO:0000259" key="7">
    <source>
        <dbReference type="PROSITE" id="PS51900"/>
    </source>
</evidence>
<dbReference type="SUPFAM" id="SSF56349">
    <property type="entry name" value="DNA breaking-rejoining enzymes"/>
    <property type="match status" value="1"/>
</dbReference>
<dbReference type="InterPro" id="IPR050808">
    <property type="entry name" value="Phage_Integrase"/>
</dbReference>
<dbReference type="RefSeq" id="WP_072299016.1">
    <property type="nucleotide sequence ID" value="NZ_FPIP01000001.1"/>
</dbReference>
<organism evidence="8 9">
    <name type="scientific">Ruminococcus flavefaciens</name>
    <dbReference type="NCBI Taxonomy" id="1265"/>
    <lineage>
        <taxon>Bacteria</taxon>
        <taxon>Bacillati</taxon>
        <taxon>Bacillota</taxon>
        <taxon>Clostridia</taxon>
        <taxon>Eubacteriales</taxon>
        <taxon>Oscillospiraceae</taxon>
        <taxon>Ruminococcus</taxon>
    </lineage>
</organism>
<evidence type="ECO:0000256" key="2">
    <source>
        <dbReference type="ARBA" id="ARBA00022908"/>
    </source>
</evidence>
<protein>
    <submittedName>
        <fullName evidence="8">Phage integrase family protein</fullName>
    </submittedName>
</protein>
<dbReference type="PANTHER" id="PTHR30629:SF6">
    <property type="entry name" value="PROPHAGE INTEGRASE INTA-RELATED"/>
    <property type="match status" value="1"/>
</dbReference>
<dbReference type="PROSITE" id="PS51898">
    <property type="entry name" value="TYR_RECOMBINASE"/>
    <property type="match status" value="1"/>
</dbReference>
<dbReference type="Pfam" id="PF00589">
    <property type="entry name" value="Phage_integrase"/>
    <property type="match status" value="1"/>
</dbReference>
<feature type="domain" description="Tyr recombinase" evidence="6">
    <location>
        <begin position="177"/>
        <end position="347"/>
    </location>
</feature>
<gene>
    <name evidence="8" type="ORF">SAMN02910280_0602</name>
</gene>
<proteinExistence type="inferred from homology"/>
<dbReference type="InterPro" id="IPR002104">
    <property type="entry name" value="Integrase_catalytic"/>
</dbReference>
<dbReference type="GO" id="GO:0015074">
    <property type="term" value="P:DNA integration"/>
    <property type="evidence" value="ECO:0007669"/>
    <property type="project" value="UniProtKB-KW"/>
</dbReference>
<dbReference type="CDD" id="cd01189">
    <property type="entry name" value="INT_ICEBs1_C_like"/>
    <property type="match status" value="1"/>
</dbReference>
<reference evidence="8 9" key="1">
    <citation type="submission" date="2016-11" db="EMBL/GenBank/DDBJ databases">
        <authorList>
            <person name="Jaros S."/>
            <person name="Januszkiewicz K."/>
            <person name="Wedrychowicz H."/>
        </authorList>
    </citation>
    <scope>NUCLEOTIDE SEQUENCE [LARGE SCALE GENOMIC DNA]</scope>
    <source>
        <strain evidence="8 9">YL228</strain>
    </source>
</reference>
<dbReference type="GO" id="GO:0003677">
    <property type="term" value="F:DNA binding"/>
    <property type="evidence" value="ECO:0007669"/>
    <property type="project" value="UniProtKB-UniRule"/>
</dbReference>
<dbReference type="InterPro" id="IPR010998">
    <property type="entry name" value="Integrase_recombinase_N"/>
</dbReference>
<accession>A0A1K1LN67</accession>
<dbReference type="InterPro" id="IPR013762">
    <property type="entry name" value="Integrase-like_cat_sf"/>
</dbReference>